<keyword evidence="2" id="KW-1185">Reference proteome</keyword>
<accession>A0ABU7ES35</accession>
<comment type="caution">
    <text evidence="1">The sequence shown here is derived from an EMBL/GenBank/DDBJ whole genome shotgun (WGS) entry which is preliminary data.</text>
</comment>
<dbReference type="EMBL" id="JAHUTJ010066038">
    <property type="protein sequence ID" value="MED6289940.1"/>
    <property type="molecule type" value="Genomic_DNA"/>
</dbReference>
<evidence type="ECO:0000313" key="2">
    <source>
        <dbReference type="Proteomes" id="UP001352852"/>
    </source>
</evidence>
<protein>
    <submittedName>
        <fullName evidence="1">Uncharacterized protein</fullName>
    </submittedName>
</protein>
<dbReference type="Proteomes" id="UP001352852">
    <property type="component" value="Unassembled WGS sequence"/>
</dbReference>
<reference evidence="1 2" key="1">
    <citation type="submission" date="2021-06" db="EMBL/GenBank/DDBJ databases">
        <authorList>
            <person name="Palmer J.M."/>
        </authorList>
    </citation>
    <scope>NUCLEOTIDE SEQUENCE [LARGE SCALE GENOMIC DNA]</scope>
    <source>
        <strain evidence="1 2">CL_MEX2019</strain>
        <tissue evidence="1">Muscle</tissue>
    </source>
</reference>
<name>A0ABU7ES35_9TELE</name>
<proteinExistence type="predicted"/>
<sequence length="138" mass="16147">MSMFFLSRTIQKICEEDVTILVIKLINFVESEWKNIFSSSTQTHLSAEAAQDRNEEQQSCIYFILCFESNSRSLLQGLHPAVQHPEDFNMWEESGVFSEDFRQLLFHMHNSLRSLRGRKMESLLLDNVQWIVLLCSAK</sequence>
<gene>
    <name evidence="1" type="ORF">CHARACLAT_008074</name>
</gene>
<organism evidence="1 2">
    <name type="scientific">Characodon lateralis</name>
    <dbReference type="NCBI Taxonomy" id="208331"/>
    <lineage>
        <taxon>Eukaryota</taxon>
        <taxon>Metazoa</taxon>
        <taxon>Chordata</taxon>
        <taxon>Craniata</taxon>
        <taxon>Vertebrata</taxon>
        <taxon>Euteleostomi</taxon>
        <taxon>Actinopterygii</taxon>
        <taxon>Neopterygii</taxon>
        <taxon>Teleostei</taxon>
        <taxon>Neoteleostei</taxon>
        <taxon>Acanthomorphata</taxon>
        <taxon>Ovalentaria</taxon>
        <taxon>Atherinomorphae</taxon>
        <taxon>Cyprinodontiformes</taxon>
        <taxon>Goodeidae</taxon>
        <taxon>Characodon</taxon>
    </lineage>
</organism>
<evidence type="ECO:0000313" key="1">
    <source>
        <dbReference type="EMBL" id="MED6289940.1"/>
    </source>
</evidence>